<evidence type="ECO:0008006" key="3">
    <source>
        <dbReference type="Google" id="ProtNLM"/>
    </source>
</evidence>
<protein>
    <recommendedName>
        <fullName evidence="3">GGDEF domain-containing protein</fullName>
    </recommendedName>
</protein>
<proteinExistence type="predicted"/>
<organism evidence="1 2">
    <name type="scientific">Paenibacillus lemnae</name>
    <dbReference type="NCBI Taxonomy" id="1330551"/>
    <lineage>
        <taxon>Bacteria</taxon>
        <taxon>Bacillati</taxon>
        <taxon>Bacillota</taxon>
        <taxon>Bacilli</taxon>
        <taxon>Bacillales</taxon>
        <taxon>Paenibacillaceae</taxon>
        <taxon>Paenibacillus</taxon>
    </lineage>
</organism>
<name>A0A848M5L1_PAELE</name>
<dbReference type="Proteomes" id="UP000565468">
    <property type="component" value="Unassembled WGS sequence"/>
</dbReference>
<comment type="caution">
    <text evidence="1">The sequence shown here is derived from an EMBL/GenBank/DDBJ whole genome shotgun (WGS) entry which is preliminary data.</text>
</comment>
<gene>
    <name evidence="1" type="ORF">HII30_11610</name>
</gene>
<reference evidence="1 2" key="1">
    <citation type="submission" date="2020-04" db="EMBL/GenBank/DDBJ databases">
        <title>Paenibacillus algicola sp. nov., a novel marine bacterium producing alginate lyase.</title>
        <authorList>
            <person name="Huang H."/>
        </authorList>
    </citation>
    <scope>NUCLEOTIDE SEQUENCE [LARGE SCALE GENOMIC DNA]</scope>
    <source>
        <strain evidence="1 2">L7-75</strain>
    </source>
</reference>
<evidence type="ECO:0000313" key="1">
    <source>
        <dbReference type="EMBL" id="NMO96418.1"/>
    </source>
</evidence>
<dbReference type="EMBL" id="JABBPN010000009">
    <property type="protein sequence ID" value="NMO96418.1"/>
    <property type="molecule type" value="Genomic_DNA"/>
</dbReference>
<accession>A0A848M5L1</accession>
<sequence>MTDKQQQAAQQIRIGIIGPVNIVEQMMRVVENFPSFAPVPRVFEREEEAPALAAEISGDVEVLFLSDPLSHRKVKEQLTLSIPVIHVPVTDAGLFRALFYALKSGLLTGGFSVDSLTETMVKRSLKDMNMQDADVRIYDGPAYASPRQLADFHEHQYRSGIGCIAFTGLESAAEELSDRGIPNVWLRPSDQDIIVSLERALLSTSSRRSRESQIVVGMINVDDFSTEALKRSTEHEVQKLKLDIHRMVLDYVEALDGYLTHMGGDEYLFFTTRGIFERESGGYKNIPLAKDMNKTHGISLSIGMGFGRTASLAGTNARIAMRKAKEAGGNACFIVREDGTLIGPLEMADPVQDVLSFTDGDLIKQAEDAGMTSAYLSKLLHQRARFGKYEYKVHELASLLDITVRSAHRLLLLWIDSGLVEISGLEKVPRGRPRQIFRFVFLQKEIS</sequence>
<dbReference type="AlphaFoldDB" id="A0A848M5L1"/>
<evidence type="ECO:0000313" key="2">
    <source>
        <dbReference type="Proteomes" id="UP000565468"/>
    </source>
</evidence>
<dbReference type="RefSeq" id="WP_169505200.1">
    <property type="nucleotide sequence ID" value="NZ_JABBPN010000009.1"/>
</dbReference>
<dbReference type="InterPro" id="IPR043128">
    <property type="entry name" value="Rev_trsase/Diguanyl_cyclase"/>
</dbReference>
<dbReference type="Gene3D" id="3.30.70.270">
    <property type="match status" value="1"/>
</dbReference>
<keyword evidence="2" id="KW-1185">Reference proteome</keyword>